<feature type="domain" description="Thioredoxin-like fold" evidence="9">
    <location>
        <begin position="148"/>
        <end position="225"/>
    </location>
</feature>
<evidence type="ECO:0000313" key="11">
    <source>
        <dbReference type="Proteomes" id="UP000190027"/>
    </source>
</evidence>
<dbReference type="InterPro" id="IPR008255">
    <property type="entry name" value="Pyr_nucl-diS_OxRdtase_2_AS"/>
</dbReference>
<protein>
    <submittedName>
        <fullName evidence="10">Thioredoxin reductase (NADPH)</fullName>
    </submittedName>
</protein>
<evidence type="ECO:0000256" key="1">
    <source>
        <dbReference type="ARBA" id="ARBA00009333"/>
    </source>
</evidence>
<dbReference type="InterPro" id="IPR036188">
    <property type="entry name" value="FAD/NAD-bd_sf"/>
</dbReference>
<accession>A0A1T4WA83</accession>
<dbReference type="EMBL" id="FUYC01000002">
    <property type="protein sequence ID" value="SKA74200.1"/>
    <property type="molecule type" value="Genomic_DNA"/>
</dbReference>
<evidence type="ECO:0000256" key="2">
    <source>
        <dbReference type="ARBA" id="ARBA00022630"/>
    </source>
</evidence>
<feature type="domain" description="FAD/NAD(P)-binding" evidence="8">
    <location>
        <begin position="249"/>
        <end position="535"/>
    </location>
</feature>
<evidence type="ECO:0000256" key="6">
    <source>
        <dbReference type="ARBA" id="ARBA00023284"/>
    </source>
</evidence>
<dbReference type="SUPFAM" id="SSF51905">
    <property type="entry name" value="FAD/NAD(P)-binding domain"/>
    <property type="match status" value="1"/>
</dbReference>
<gene>
    <name evidence="10" type="ORF">SAMN02745704_00614</name>
</gene>
<dbReference type="PRINTS" id="PR00368">
    <property type="entry name" value="FADPNR"/>
</dbReference>
<keyword evidence="11" id="KW-1185">Reference proteome</keyword>
<dbReference type="OrthoDB" id="9806179at2"/>
<dbReference type="CDD" id="cd02973">
    <property type="entry name" value="TRX_GRX_like"/>
    <property type="match status" value="1"/>
</dbReference>
<dbReference type="AlphaFoldDB" id="A0A1T4WA83"/>
<keyword evidence="6" id="KW-0676">Redox-active center</keyword>
<dbReference type="Pfam" id="PF13192">
    <property type="entry name" value="Thioredoxin_3"/>
    <property type="match status" value="1"/>
</dbReference>
<organism evidence="10 11">
    <name type="scientific">Paucidesulfovibrio gracilis DSM 16080</name>
    <dbReference type="NCBI Taxonomy" id="1121449"/>
    <lineage>
        <taxon>Bacteria</taxon>
        <taxon>Pseudomonadati</taxon>
        <taxon>Thermodesulfobacteriota</taxon>
        <taxon>Desulfovibrionia</taxon>
        <taxon>Desulfovibrionales</taxon>
        <taxon>Desulfovibrionaceae</taxon>
        <taxon>Paucidesulfovibrio</taxon>
    </lineage>
</organism>
<dbReference type="SUPFAM" id="SSF52833">
    <property type="entry name" value="Thioredoxin-like"/>
    <property type="match status" value="2"/>
</dbReference>
<keyword evidence="2" id="KW-0285">Flavoprotein</keyword>
<dbReference type="PROSITE" id="PS00573">
    <property type="entry name" value="PYRIDINE_REDOX_2"/>
    <property type="match status" value="1"/>
</dbReference>
<dbReference type="RefSeq" id="WP_078716189.1">
    <property type="nucleotide sequence ID" value="NZ_FUYC01000002.1"/>
</dbReference>
<evidence type="ECO:0000259" key="8">
    <source>
        <dbReference type="Pfam" id="PF07992"/>
    </source>
</evidence>
<evidence type="ECO:0000313" key="10">
    <source>
        <dbReference type="EMBL" id="SKA74200.1"/>
    </source>
</evidence>
<dbReference type="Gene3D" id="3.40.30.80">
    <property type="match status" value="1"/>
</dbReference>
<feature type="region of interest" description="Disordered" evidence="7">
    <location>
        <begin position="1"/>
        <end position="20"/>
    </location>
</feature>
<name>A0A1T4WA83_9BACT</name>
<dbReference type="Gene3D" id="3.50.50.60">
    <property type="entry name" value="FAD/NAD(P)-binding domain"/>
    <property type="match status" value="2"/>
</dbReference>
<evidence type="ECO:0000259" key="9">
    <source>
        <dbReference type="Pfam" id="PF13192"/>
    </source>
</evidence>
<evidence type="ECO:0000256" key="4">
    <source>
        <dbReference type="ARBA" id="ARBA00023002"/>
    </source>
</evidence>
<dbReference type="Proteomes" id="UP000190027">
    <property type="component" value="Unassembled WGS sequence"/>
</dbReference>
<dbReference type="GO" id="GO:0016668">
    <property type="term" value="F:oxidoreductase activity, acting on a sulfur group of donors, NAD(P) as acceptor"/>
    <property type="evidence" value="ECO:0007669"/>
    <property type="project" value="UniProtKB-ARBA"/>
</dbReference>
<reference evidence="10 11" key="1">
    <citation type="submission" date="2017-02" db="EMBL/GenBank/DDBJ databases">
        <authorList>
            <person name="Peterson S.W."/>
        </authorList>
    </citation>
    <scope>NUCLEOTIDE SEQUENCE [LARGE SCALE GENOMIC DNA]</scope>
    <source>
        <strain evidence="10 11">DSM 16080</strain>
    </source>
</reference>
<dbReference type="InterPro" id="IPR023753">
    <property type="entry name" value="FAD/NAD-binding_dom"/>
</dbReference>
<keyword evidence="5" id="KW-1015">Disulfide bond</keyword>
<dbReference type="InterPro" id="IPR012336">
    <property type="entry name" value="Thioredoxin-like_fold"/>
</dbReference>
<dbReference type="InterPro" id="IPR036249">
    <property type="entry name" value="Thioredoxin-like_sf"/>
</dbReference>
<evidence type="ECO:0000256" key="7">
    <source>
        <dbReference type="SAM" id="MobiDB-lite"/>
    </source>
</evidence>
<keyword evidence="4" id="KW-0560">Oxidoreductase</keyword>
<sequence>MTDHDHHTQDQTGNDQDWFLPKEARDRLQELFKGLEREVLVQVFTAPGLNDAYNEYVEKLLHDLQRINQRIRPEFHGLESEEAQNNNITSSPVLRIAPDRYDIRFTGAPVGEEGRSFLTALLLASRGDSGLSETSRAILGHLDQPRKAQVFVTPTCPYCPGQVLNAFRCAIERPELVSAECVEADEHPELSSKYNVGSVPHTVFNDGEYEQLGLLPEERFALELLGLKNAEELDARTEMDLPEAEPGEYDVVIAGAGPAGLTAAIYAVRSGLNTVVLEQGVIGGQVALTPMVENYPGFTSVPGKTLMEIMTDHARKYATVQEGEGVSDVTSQDGRLLCRTPRGEYSTKALILATGATYRKLGIPGEEEYLGSGVNYCASCDGYLYKSKRVAVVGGGNTALTDALHLKNLGIDVTVIHRRDSFRAQKHLQDSLQREHIPVLWNTVVEEIHGSNGRAHSVTLRDTTTGETRSLDLDGVFIAVGYTPHNELAQSLNLELDSAGFIKVDKQMRTNRKMVYACGDITGGVQQIVTAIGEGSVAAITAFEDITHPNWENAEQQ</sequence>
<keyword evidence="3" id="KW-0274">FAD</keyword>
<comment type="similarity">
    <text evidence="1">Belongs to the class-II pyridine nucleotide-disulfide oxidoreductase family.</text>
</comment>
<proteinExistence type="inferred from homology"/>
<dbReference type="PANTHER" id="PTHR48105">
    <property type="entry name" value="THIOREDOXIN REDUCTASE 1-RELATED-RELATED"/>
    <property type="match status" value="1"/>
</dbReference>
<dbReference type="STRING" id="1121449.SAMN02745704_00614"/>
<dbReference type="PRINTS" id="PR00469">
    <property type="entry name" value="PNDRDTASEII"/>
</dbReference>
<dbReference type="Pfam" id="PF07992">
    <property type="entry name" value="Pyr_redox_2"/>
    <property type="match status" value="1"/>
</dbReference>
<dbReference type="InterPro" id="IPR050097">
    <property type="entry name" value="Ferredoxin-NADP_redctase_2"/>
</dbReference>
<evidence type="ECO:0000256" key="3">
    <source>
        <dbReference type="ARBA" id="ARBA00022827"/>
    </source>
</evidence>
<evidence type="ECO:0000256" key="5">
    <source>
        <dbReference type="ARBA" id="ARBA00023157"/>
    </source>
</evidence>